<dbReference type="PANTHER" id="PTHR32063">
    <property type="match status" value="1"/>
</dbReference>
<proteinExistence type="predicted"/>
<name>F2BB40_9NEIS</name>
<dbReference type="Pfam" id="PF00873">
    <property type="entry name" value="ACR_tran"/>
    <property type="match status" value="1"/>
</dbReference>
<dbReference type="Gene3D" id="1.20.1640.10">
    <property type="entry name" value="Multidrug efflux transporter AcrB transmembrane domain"/>
    <property type="match status" value="1"/>
</dbReference>
<dbReference type="Proteomes" id="UP000004105">
    <property type="component" value="Unassembled WGS sequence"/>
</dbReference>
<evidence type="ECO:0000313" key="2">
    <source>
        <dbReference type="Proteomes" id="UP000004105"/>
    </source>
</evidence>
<dbReference type="Gene3D" id="3.30.70.1430">
    <property type="entry name" value="Multidrug efflux transporter AcrB pore domain"/>
    <property type="match status" value="1"/>
</dbReference>
<gene>
    <name evidence="1" type="primary">acrB2</name>
    <name evidence="1" type="ORF">HMPREF9123_0944</name>
</gene>
<dbReference type="EMBL" id="AFAY01000020">
    <property type="protein sequence ID" value="EGF11300.1"/>
    <property type="molecule type" value="Genomic_DNA"/>
</dbReference>
<accession>F2BB40</accession>
<dbReference type="HOGENOM" id="CLU_2106334_0_0_4"/>
<dbReference type="GO" id="GO:0042910">
    <property type="term" value="F:xenobiotic transmembrane transporter activity"/>
    <property type="evidence" value="ECO:0007669"/>
    <property type="project" value="TreeGrafter"/>
</dbReference>
<comment type="caution">
    <text evidence="1">The sequence shown here is derived from an EMBL/GenBank/DDBJ whole genome shotgun (WGS) entry which is preliminary data.</text>
</comment>
<dbReference type="SUPFAM" id="SSF82693">
    <property type="entry name" value="Multidrug efflux transporter AcrB pore domain, PN1, PN2, PC1 and PC2 subdomains"/>
    <property type="match status" value="1"/>
</dbReference>
<keyword evidence="2" id="KW-1185">Reference proteome</keyword>
<dbReference type="PANTHER" id="PTHR32063:SF77">
    <property type="entry name" value="ACR FAMILY TRANSPORT PROTEIN"/>
    <property type="match status" value="1"/>
</dbReference>
<dbReference type="InterPro" id="IPR001036">
    <property type="entry name" value="Acrflvin-R"/>
</dbReference>
<organism evidence="1 2">
    <name type="scientific">Neisseria bacilliformis ATCC BAA-1200</name>
    <dbReference type="NCBI Taxonomy" id="888742"/>
    <lineage>
        <taxon>Bacteria</taxon>
        <taxon>Pseudomonadati</taxon>
        <taxon>Pseudomonadota</taxon>
        <taxon>Betaproteobacteria</taxon>
        <taxon>Neisseriales</taxon>
        <taxon>Neisseriaceae</taxon>
        <taxon>Neisseria</taxon>
    </lineage>
</organism>
<dbReference type="GO" id="GO:0005886">
    <property type="term" value="C:plasma membrane"/>
    <property type="evidence" value="ECO:0007669"/>
    <property type="project" value="TreeGrafter"/>
</dbReference>
<evidence type="ECO:0000313" key="1">
    <source>
        <dbReference type="EMBL" id="EGF11300.1"/>
    </source>
</evidence>
<protein>
    <submittedName>
        <fullName evidence="1">AcrB protein</fullName>
    </submittedName>
</protein>
<dbReference type="PRINTS" id="PR00702">
    <property type="entry name" value="ACRIFLAVINRP"/>
</dbReference>
<reference evidence="1 2" key="1">
    <citation type="submission" date="2011-02" db="EMBL/GenBank/DDBJ databases">
        <authorList>
            <person name="Muzny D."/>
            <person name="Qin X."/>
            <person name="Deng J."/>
            <person name="Jiang H."/>
            <person name="Liu Y."/>
            <person name="Qu J."/>
            <person name="Song X.-Z."/>
            <person name="Zhang L."/>
            <person name="Thornton R."/>
            <person name="Coyle M."/>
            <person name="Francisco L."/>
            <person name="Jackson L."/>
            <person name="Javaid M."/>
            <person name="Korchina V."/>
            <person name="Kovar C."/>
            <person name="Mata R."/>
            <person name="Mathew T."/>
            <person name="Ngo R."/>
            <person name="Nguyen L."/>
            <person name="Nguyen N."/>
            <person name="Okwuonu G."/>
            <person name="Ongeri F."/>
            <person name="Pham C."/>
            <person name="Simmons D."/>
            <person name="Wilczek-Boney K."/>
            <person name="Hale W."/>
            <person name="Jakkamsetti A."/>
            <person name="Pham P."/>
            <person name="Ruth R."/>
            <person name="San Lucas F."/>
            <person name="Warren J."/>
            <person name="Zhang J."/>
            <person name="Zhao Z."/>
            <person name="Zhou C."/>
            <person name="Zhu D."/>
            <person name="Lee S."/>
            <person name="Bess C."/>
            <person name="Blankenburg K."/>
            <person name="Forbes L."/>
            <person name="Fu Q."/>
            <person name="Gubbala S."/>
            <person name="Hirani K."/>
            <person name="Jayaseelan J.C."/>
            <person name="Lara F."/>
            <person name="Munidasa M."/>
            <person name="Palculict T."/>
            <person name="Patil S."/>
            <person name="Pu L.-L."/>
            <person name="Saada N."/>
            <person name="Tang L."/>
            <person name="Weissenberger G."/>
            <person name="Zhu Y."/>
            <person name="Hemphill L."/>
            <person name="Shang Y."/>
            <person name="Youmans B."/>
            <person name="Ayvaz T."/>
            <person name="Ross M."/>
            <person name="Santibanez J."/>
            <person name="Aqrawi P."/>
            <person name="Gross S."/>
            <person name="Joshi V."/>
            <person name="Fowler G."/>
            <person name="Nazareth L."/>
            <person name="Reid J."/>
            <person name="Worley K."/>
            <person name="Petrosino J."/>
            <person name="Highlander S."/>
            <person name="Gibbs R."/>
        </authorList>
    </citation>
    <scope>NUCLEOTIDE SEQUENCE [LARGE SCALE GENOMIC DNA]</scope>
    <source>
        <strain evidence="1 2">ATCC BAA-1200</strain>
    </source>
</reference>
<dbReference type="STRING" id="267212.GCA_001063965_00428"/>
<sequence>MSFKISSWAIRRPIPTIVLFAVLTLLGISAFRQLPVNANPNVSFPIVSVSVGQPGASPEELENAVTRRVESAVSGMAGVRHITSTITDGSSSTMVEFQLGVDTDRAVNDVRNALA</sequence>
<dbReference type="AlphaFoldDB" id="F2BB40"/>
<dbReference type="RefSeq" id="WP_007341954.1">
    <property type="nucleotide sequence ID" value="NZ_GL878494.1"/>
</dbReference>